<evidence type="ECO:0000313" key="10">
    <source>
        <dbReference type="EMBL" id="MDO7786714.1"/>
    </source>
</evidence>
<dbReference type="PANTHER" id="PTHR10695">
    <property type="entry name" value="DEPHOSPHO-COA KINASE-RELATED"/>
    <property type="match status" value="1"/>
</dbReference>
<dbReference type="EMBL" id="JARPTC010000007">
    <property type="protein sequence ID" value="MDO7786714.1"/>
    <property type="molecule type" value="Genomic_DNA"/>
</dbReference>
<dbReference type="GO" id="GO:0015937">
    <property type="term" value="P:coenzyme A biosynthetic process"/>
    <property type="evidence" value="ECO:0007669"/>
    <property type="project" value="UniProtKB-UniRule"/>
</dbReference>
<comment type="subcellular location">
    <subcellularLocation>
        <location evidence="8">Cytoplasm</location>
    </subcellularLocation>
</comment>
<evidence type="ECO:0000256" key="7">
    <source>
        <dbReference type="ARBA" id="ARBA00022993"/>
    </source>
</evidence>
<evidence type="ECO:0000256" key="5">
    <source>
        <dbReference type="ARBA" id="ARBA00022777"/>
    </source>
</evidence>
<accession>A0AAW7ZBX1</accession>
<dbReference type="CDD" id="cd02022">
    <property type="entry name" value="DPCK"/>
    <property type="match status" value="1"/>
</dbReference>
<sequence length="201" mass="22548">MIIGLTGNIASGKSTIAKLLEELGAQVIDTDQLARQVVEPDTPALKEIVNFFGPGILHGGGSLDRTKLAELIYKDPTAKKRLEQIVHPAIEKELISQIKLFKDCSPKGILVLQIPLLIEVGWQNKVDQVWLVKVDLQTQIHRLINRDKLSPEQAMARINSQMPQSQKAKHAHIVIDNSDSIEETRQQVLKAWHKEIEKSIH</sequence>
<dbReference type="Pfam" id="PF01121">
    <property type="entry name" value="CoaE"/>
    <property type="match status" value="1"/>
</dbReference>
<evidence type="ECO:0000256" key="8">
    <source>
        <dbReference type="HAMAP-Rule" id="MF_00376"/>
    </source>
</evidence>
<evidence type="ECO:0000256" key="3">
    <source>
        <dbReference type="ARBA" id="ARBA00022679"/>
    </source>
</evidence>
<dbReference type="InterPro" id="IPR027417">
    <property type="entry name" value="P-loop_NTPase"/>
</dbReference>
<dbReference type="EC" id="2.7.1.24" evidence="8 9"/>
<keyword evidence="2 8" id="KW-0963">Cytoplasm</keyword>
<gene>
    <name evidence="8 10" type="primary">coaE</name>
    <name evidence="10" type="ORF">P6N53_05690</name>
</gene>
<evidence type="ECO:0000256" key="9">
    <source>
        <dbReference type="NCBIfam" id="TIGR00152"/>
    </source>
</evidence>
<protein>
    <recommendedName>
        <fullName evidence="8 9">Dephospho-CoA kinase</fullName>
        <ecNumber evidence="8 9">2.7.1.24</ecNumber>
    </recommendedName>
    <alternativeName>
        <fullName evidence="8">Dephosphocoenzyme A kinase</fullName>
    </alternativeName>
</protein>
<evidence type="ECO:0000313" key="11">
    <source>
        <dbReference type="Proteomes" id="UP001172911"/>
    </source>
</evidence>
<dbReference type="PANTHER" id="PTHR10695:SF46">
    <property type="entry name" value="BIFUNCTIONAL COENZYME A SYNTHASE-RELATED"/>
    <property type="match status" value="1"/>
</dbReference>
<organism evidence="10 11">
    <name type="scientific">Desulforamulus aquiferis</name>
    <dbReference type="NCBI Taxonomy" id="1397668"/>
    <lineage>
        <taxon>Bacteria</taxon>
        <taxon>Bacillati</taxon>
        <taxon>Bacillota</taxon>
        <taxon>Clostridia</taxon>
        <taxon>Eubacteriales</taxon>
        <taxon>Peptococcaceae</taxon>
        <taxon>Desulforamulus</taxon>
    </lineage>
</organism>
<comment type="function">
    <text evidence="8">Catalyzes the phosphorylation of the 3'-hydroxyl group of dephosphocoenzyme A to form coenzyme A.</text>
</comment>
<name>A0AAW7ZBX1_9FIRM</name>
<dbReference type="GO" id="GO:0004140">
    <property type="term" value="F:dephospho-CoA kinase activity"/>
    <property type="evidence" value="ECO:0007669"/>
    <property type="project" value="UniProtKB-UniRule"/>
</dbReference>
<comment type="caution">
    <text evidence="10">The sequence shown here is derived from an EMBL/GenBank/DDBJ whole genome shotgun (WGS) entry which is preliminary data.</text>
</comment>
<keyword evidence="6 8" id="KW-0067">ATP-binding</keyword>
<dbReference type="Gene3D" id="3.40.50.300">
    <property type="entry name" value="P-loop containing nucleotide triphosphate hydrolases"/>
    <property type="match status" value="1"/>
</dbReference>
<dbReference type="HAMAP" id="MF_00376">
    <property type="entry name" value="Dephospho_CoA_kinase"/>
    <property type="match status" value="1"/>
</dbReference>
<comment type="similarity">
    <text evidence="1 8">Belongs to the CoaE family.</text>
</comment>
<dbReference type="GO" id="GO:0005524">
    <property type="term" value="F:ATP binding"/>
    <property type="evidence" value="ECO:0007669"/>
    <property type="project" value="UniProtKB-UniRule"/>
</dbReference>
<keyword evidence="11" id="KW-1185">Reference proteome</keyword>
<keyword evidence="3 8" id="KW-0808">Transferase</keyword>
<dbReference type="RefSeq" id="WP_304541796.1">
    <property type="nucleotide sequence ID" value="NZ_JARPTC010000007.1"/>
</dbReference>
<dbReference type="InterPro" id="IPR001977">
    <property type="entry name" value="Depp_CoAkinase"/>
</dbReference>
<keyword evidence="4 8" id="KW-0547">Nucleotide-binding</keyword>
<reference evidence="10" key="1">
    <citation type="journal article" date="2023" name="J. Hazard. Mater.">
        <title>Anaerobic biodegradation of pyrene and benzo[a]pyrene by a new sulfate-reducing Desulforamulus aquiferis strain DSA.</title>
        <authorList>
            <person name="Zhang Z."/>
            <person name="Sun J."/>
            <person name="Gong X."/>
            <person name="Wang C."/>
            <person name="Wang H."/>
        </authorList>
    </citation>
    <scope>NUCLEOTIDE SEQUENCE</scope>
    <source>
        <strain evidence="10">DSA</strain>
    </source>
</reference>
<comment type="catalytic activity">
    <reaction evidence="8">
        <text>3'-dephospho-CoA + ATP = ADP + CoA + H(+)</text>
        <dbReference type="Rhea" id="RHEA:18245"/>
        <dbReference type="ChEBI" id="CHEBI:15378"/>
        <dbReference type="ChEBI" id="CHEBI:30616"/>
        <dbReference type="ChEBI" id="CHEBI:57287"/>
        <dbReference type="ChEBI" id="CHEBI:57328"/>
        <dbReference type="ChEBI" id="CHEBI:456216"/>
        <dbReference type="EC" id="2.7.1.24"/>
    </reaction>
</comment>
<dbReference type="SUPFAM" id="SSF52540">
    <property type="entry name" value="P-loop containing nucleoside triphosphate hydrolases"/>
    <property type="match status" value="1"/>
</dbReference>
<proteinExistence type="inferred from homology"/>
<comment type="pathway">
    <text evidence="8">Cofactor biosynthesis; coenzyme A biosynthesis; CoA from (R)-pantothenate: step 5/5.</text>
</comment>
<feature type="binding site" evidence="8">
    <location>
        <begin position="10"/>
        <end position="15"/>
    </location>
    <ligand>
        <name>ATP</name>
        <dbReference type="ChEBI" id="CHEBI:30616"/>
    </ligand>
</feature>
<keyword evidence="5 8" id="KW-0418">Kinase</keyword>
<dbReference type="PROSITE" id="PS51219">
    <property type="entry name" value="DPCK"/>
    <property type="match status" value="1"/>
</dbReference>
<evidence type="ECO:0000256" key="2">
    <source>
        <dbReference type="ARBA" id="ARBA00022490"/>
    </source>
</evidence>
<evidence type="ECO:0000256" key="4">
    <source>
        <dbReference type="ARBA" id="ARBA00022741"/>
    </source>
</evidence>
<evidence type="ECO:0000256" key="1">
    <source>
        <dbReference type="ARBA" id="ARBA00009018"/>
    </source>
</evidence>
<keyword evidence="7 8" id="KW-0173">Coenzyme A biosynthesis</keyword>
<dbReference type="NCBIfam" id="TIGR00152">
    <property type="entry name" value="dephospho-CoA kinase"/>
    <property type="match status" value="1"/>
</dbReference>
<reference evidence="10" key="2">
    <citation type="submission" date="2023-03" db="EMBL/GenBank/DDBJ databases">
        <authorList>
            <person name="Zhang Z."/>
        </authorList>
    </citation>
    <scope>NUCLEOTIDE SEQUENCE</scope>
    <source>
        <strain evidence="10">DSA</strain>
    </source>
</reference>
<dbReference type="AlphaFoldDB" id="A0AAW7ZBX1"/>
<dbReference type="FunFam" id="3.40.50.300:FF:000991">
    <property type="entry name" value="Dephospho-CoA kinase"/>
    <property type="match status" value="1"/>
</dbReference>
<dbReference type="GO" id="GO:0005737">
    <property type="term" value="C:cytoplasm"/>
    <property type="evidence" value="ECO:0007669"/>
    <property type="project" value="UniProtKB-SubCell"/>
</dbReference>
<dbReference type="Proteomes" id="UP001172911">
    <property type="component" value="Unassembled WGS sequence"/>
</dbReference>
<evidence type="ECO:0000256" key="6">
    <source>
        <dbReference type="ARBA" id="ARBA00022840"/>
    </source>
</evidence>